<dbReference type="InterPro" id="IPR036188">
    <property type="entry name" value="FAD/NAD-bd_sf"/>
</dbReference>
<dbReference type="AlphaFoldDB" id="A0A538U3V9"/>
<dbReference type="Gene3D" id="3.30.9.10">
    <property type="entry name" value="D-Amino Acid Oxidase, subunit A, domain 2"/>
    <property type="match status" value="1"/>
</dbReference>
<dbReference type="Pfam" id="PF01266">
    <property type="entry name" value="DAO"/>
    <property type="match status" value="1"/>
</dbReference>
<keyword evidence="4" id="KW-0560">Oxidoreductase</keyword>
<dbReference type="InterPro" id="IPR045170">
    <property type="entry name" value="MTOX"/>
</dbReference>
<dbReference type="EMBL" id="VBPA01000196">
    <property type="protein sequence ID" value="TMQ70541.1"/>
    <property type="molecule type" value="Genomic_DNA"/>
</dbReference>
<evidence type="ECO:0000256" key="3">
    <source>
        <dbReference type="ARBA" id="ARBA00022827"/>
    </source>
</evidence>
<dbReference type="InterPro" id="IPR006076">
    <property type="entry name" value="FAD-dep_OxRdtase"/>
</dbReference>
<reference evidence="6 7" key="1">
    <citation type="journal article" date="2019" name="Nat. Microbiol.">
        <title>Mediterranean grassland soil C-N compound turnover is dependent on rainfall and depth, and is mediated by genomically divergent microorganisms.</title>
        <authorList>
            <person name="Diamond S."/>
            <person name="Andeer P.F."/>
            <person name="Li Z."/>
            <person name="Crits-Christoph A."/>
            <person name="Burstein D."/>
            <person name="Anantharaman K."/>
            <person name="Lane K.R."/>
            <person name="Thomas B.C."/>
            <person name="Pan C."/>
            <person name="Northen T.R."/>
            <person name="Banfield J.F."/>
        </authorList>
    </citation>
    <scope>NUCLEOTIDE SEQUENCE [LARGE SCALE GENOMIC DNA]</scope>
    <source>
        <strain evidence="6">WS_10</strain>
    </source>
</reference>
<evidence type="ECO:0000259" key="5">
    <source>
        <dbReference type="Pfam" id="PF01266"/>
    </source>
</evidence>
<comment type="caution">
    <text evidence="6">The sequence shown here is derived from an EMBL/GenBank/DDBJ whole genome shotgun (WGS) entry which is preliminary data.</text>
</comment>
<dbReference type="PANTHER" id="PTHR10961">
    <property type="entry name" value="PEROXISOMAL SARCOSINE OXIDASE"/>
    <property type="match status" value="1"/>
</dbReference>
<dbReference type="PANTHER" id="PTHR10961:SF7">
    <property type="entry name" value="FAD DEPENDENT OXIDOREDUCTASE DOMAIN-CONTAINING PROTEIN"/>
    <property type="match status" value="1"/>
</dbReference>
<comment type="cofactor">
    <cofactor evidence="1">
        <name>FAD</name>
        <dbReference type="ChEBI" id="CHEBI:57692"/>
    </cofactor>
</comment>
<evidence type="ECO:0000256" key="4">
    <source>
        <dbReference type="ARBA" id="ARBA00023002"/>
    </source>
</evidence>
<dbReference type="Proteomes" id="UP000319836">
    <property type="component" value="Unassembled WGS sequence"/>
</dbReference>
<accession>A0A538U3V9</accession>
<protein>
    <submittedName>
        <fullName evidence="6">FAD-dependent oxidoreductase</fullName>
    </submittedName>
</protein>
<dbReference type="GO" id="GO:0050660">
    <property type="term" value="F:flavin adenine dinucleotide binding"/>
    <property type="evidence" value="ECO:0007669"/>
    <property type="project" value="InterPro"/>
</dbReference>
<dbReference type="Gene3D" id="3.50.50.60">
    <property type="entry name" value="FAD/NAD(P)-binding domain"/>
    <property type="match status" value="1"/>
</dbReference>
<keyword evidence="2" id="KW-0285">Flavoprotein</keyword>
<sequence length="365" mass="40269">MKGPERVDVLVAGAGVMGSAVALELAQRNRRVTVLERSPEGVRAGASGGRSRVLRFSYEDPAYIDLARSSWRAWGELERQASKPLLERRGSIEFGGFVRRLARIWDAVGVSLERVTPRRAWELYSLRIPTTAVYVSDAGVLVPDAVVETQVELARRHGASFVFGDGLATVSDWRRSPVSVTSCAGRKYVADVVVMATGRWLRGMCARLGIRLPLFFKAERLAYLSGSFARAPVVIDWRESGRYFVPMNGGRIAKTAVESVEVRTVALADGPASPVMIRRALRWTRELTGQRIGIRSWEKCITTHAHGRDFILDRIGNLGLMSACSGHGFKFAPILARIMADMVEGRRLALARPILARWSLAAHSV</sequence>
<evidence type="ECO:0000313" key="7">
    <source>
        <dbReference type="Proteomes" id="UP000319836"/>
    </source>
</evidence>
<organism evidence="6 7">
    <name type="scientific">Eiseniibacteriota bacterium</name>
    <dbReference type="NCBI Taxonomy" id="2212470"/>
    <lineage>
        <taxon>Bacteria</taxon>
        <taxon>Candidatus Eiseniibacteriota</taxon>
    </lineage>
</organism>
<feature type="domain" description="FAD dependent oxidoreductase" evidence="5">
    <location>
        <begin position="8"/>
        <end position="342"/>
    </location>
</feature>
<dbReference type="GO" id="GO:0008115">
    <property type="term" value="F:sarcosine oxidase activity"/>
    <property type="evidence" value="ECO:0007669"/>
    <property type="project" value="TreeGrafter"/>
</dbReference>
<proteinExistence type="predicted"/>
<gene>
    <name evidence="6" type="ORF">E6K80_08205</name>
</gene>
<name>A0A538U3V9_UNCEI</name>
<evidence type="ECO:0000313" key="6">
    <source>
        <dbReference type="EMBL" id="TMQ70541.1"/>
    </source>
</evidence>
<evidence type="ECO:0000256" key="2">
    <source>
        <dbReference type="ARBA" id="ARBA00022630"/>
    </source>
</evidence>
<dbReference type="SUPFAM" id="SSF51905">
    <property type="entry name" value="FAD/NAD(P)-binding domain"/>
    <property type="match status" value="1"/>
</dbReference>
<keyword evidence="3" id="KW-0274">FAD</keyword>
<evidence type="ECO:0000256" key="1">
    <source>
        <dbReference type="ARBA" id="ARBA00001974"/>
    </source>
</evidence>